<sequence length="189" mass="21154">MVRGYSEQPEHYQKKRYRSLEISLTLMTRIRAVCLFLLYSLLGIGSCLAIRHVQGTTDADKSRAGNISVEEFAQVMAQSPGKPPSKEEVEQIIKEVDLDGDGSINFNEFITMMTGQPYPPPSQEGEEEYASAWKEYEKSLNGSITASQFRQLMAGLGEPVTDVEVEQLINNIDGEGKLSFLYVNKTYTV</sequence>
<organism evidence="1 2">
    <name type="scientific">Lasiodiplodia mahajangana</name>
    <dbReference type="NCBI Taxonomy" id="1108764"/>
    <lineage>
        <taxon>Eukaryota</taxon>
        <taxon>Fungi</taxon>
        <taxon>Dikarya</taxon>
        <taxon>Ascomycota</taxon>
        <taxon>Pezizomycotina</taxon>
        <taxon>Dothideomycetes</taxon>
        <taxon>Dothideomycetes incertae sedis</taxon>
        <taxon>Botryosphaeriales</taxon>
        <taxon>Botryosphaeriaceae</taxon>
        <taxon>Lasiodiplodia</taxon>
    </lineage>
</organism>
<evidence type="ECO:0000313" key="2">
    <source>
        <dbReference type="Proteomes" id="UP001153332"/>
    </source>
</evidence>
<accession>A0ACC2IXW2</accession>
<protein>
    <submittedName>
        <fullName evidence="1">Uncharacterized protein</fullName>
    </submittedName>
</protein>
<comment type="caution">
    <text evidence="1">The sequence shown here is derived from an EMBL/GenBank/DDBJ whole genome shotgun (WGS) entry which is preliminary data.</text>
</comment>
<name>A0ACC2IXW2_9PEZI</name>
<gene>
    <name evidence="1" type="ORF">O1611_g10495</name>
</gene>
<evidence type="ECO:0000313" key="1">
    <source>
        <dbReference type="EMBL" id="KAJ8119949.1"/>
    </source>
</evidence>
<proteinExistence type="predicted"/>
<reference evidence="1" key="1">
    <citation type="submission" date="2022-12" db="EMBL/GenBank/DDBJ databases">
        <title>Genome Sequence of Lasiodiplodia mahajangana.</title>
        <authorList>
            <person name="Buettner E."/>
        </authorList>
    </citation>
    <scope>NUCLEOTIDE SEQUENCE</scope>
    <source>
        <strain evidence="1">VT137</strain>
    </source>
</reference>
<dbReference type="EMBL" id="JAPUUL010004246">
    <property type="protein sequence ID" value="KAJ8119949.1"/>
    <property type="molecule type" value="Genomic_DNA"/>
</dbReference>
<dbReference type="Proteomes" id="UP001153332">
    <property type="component" value="Unassembled WGS sequence"/>
</dbReference>
<keyword evidence="2" id="KW-1185">Reference proteome</keyword>